<protein>
    <submittedName>
        <fullName evidence="1">Uncharacterized protein</fullName>
    </submittedName>
</protein>
<sequence>MSRALNDFNIGQPQEKSYLNNAIVFNIQNLQNIVAFTLSRCTLQNVEVGTELESRFHKSKHLKVRHGSHDERKKYVESVILCDELHNRGTIHNNESRIS</sequence>
<accession>A0A4D6N2Q2</accession>
<reference evidence="1 2" key="1">
    <citation type="submission" date="2019-04" db="EMBL/GenBank/DDBJ databases">
        <title>An improved genome assembly and genetic linkage map for asparagus bean, Vigna unguiculata ssp. sesquipedialis.</title>
        <authorList>
            <person name="Xia Q."/>
            <person name="Zhang R."/>
            <person name="Dong Y."/>
        </authorList>
    </citation>
    <scope>NUCLEOTIDE SEQUENCE [LARGE SCALE GENOMIC DNA]</scope>
    <source>
        <tissue evidence="1">Leaf</tissue>
    </source>
</reference>
<keyword evidence="2" id="KW-1185">Reference proteome</keyword>
<proteinExistence type="predicted"/>
<dbReference type="Proteomes" id="UP000501690">
    <property type="component" value="Linkage Group LG9"/>
</dbReference>
<gene>
    <name evidence="1" type="ORF">DEO72_LG9g1288</name>
</gene>
<dbReference type="AlphaFoldDB" id="A0A4D6N2Q2"/>
<organism evidence="1 2">
    <name type="scientific">Vigna unguiculata</name>
    <name type="common">Cowpea</name>
    <dbReference type="NCBI Taxonomy" id="3917"/>
    <lineage>
        <taxon>Eukaryota</taxon>
        <taxon>Viridiplantae</taxon>
        <taxon>Streptophyta</taxon>
        <taxon>Embryophyta</taxon>
        <taxon>Tracheophyta</taxon>
        <taxon>Spermatophyta</taxon>
        <taxon>Magnoliopsida</taxon>
        <taxon>eudicotyledons</taxon>
        <taxon>Gunneridae</taxon>
        <taxon>Pentapetalae</taxon>
        <taxon>rosids</taxon>
        <taxon>fabids</taxon>
        <taxon>Fabales</taxon>
        <taxon>Fabaceae</taxon>
        <taxon>Papilionoideae</taxon>
        <taxon>50 kb inversion clade</taxon>
        <taxon>NPAAA clade</taxon>
        <taxon>indigoferoid/millettioid clade</taxon>
        <taxon>Phaseoleae</taxon>
        <taxon>Vigna</taxon>
    </lineage>
</organism>
<evidence type="ECO:0000313" key="1">
    <source>
        <dbReference type="EMBL" id="QCE06277.1"/>
    </source>
</evidence>
<dbReference type="EMBL" id="CP039353">
    <property type="protein sequence ID" value="QCE06277.1"/>
    <property type="molecule type" value="Genomic_DNA"/>
</dbReference>
<evidence type="ECO:0000313" key="2">
    <source>
        <dbReference type="Proteomes" id="UP000501690"/>
    </source>
</evidence>
<name>A0A4D6N2Q2_VIGUN</name>